<proteinExistence type="inferred from homology"/>
<dbReference type="EMBL" id="CP078075">
    <property type="protein sequence ID" value="WDM42210.1"/>
    <property type="molecule type" value="Genomic_DNA"/>
</dbReference>
<feature type="domain" description="Enoyl reductase (ER)" evidence="7">
    <location>
        <begin position="8"/>
        <end position="362"/>
    </location>
</feature>
<evidence type="ECO:0000256" key="6">
    <source>
        <dbReference type="RuleBase" id="RU361277"/>
    </source>
</evidence>
<dbReference type="RefSeq" id="WP_282216078.1">
    <property type="nucleotide sequence ID" value="NZ_BAAAUN010000001.1"/>
</dbReference>
<dbReference type="InterPro" id="IPR036291">
    <property type="entry name" value="NAD(P)-bd_dom_sf"/>
</dbReference>
<reference evidence="8 9" key="1">
    <citation type="submission" date="2021-06" db="EMBL/GenBank/DDBJ databases">
        <title>Genome-based taxonomic framework of Microbacterium strains isolated from marine environment, the description of four new species and reclassification of four preexisting species.</title>
        <authorList>
            <person name="Lee S.D."/>
            <person name="Kim S.-M."/>
            <person name="Byeon Y.-S."/>
            <person name="Yang H.L."/>
            <person name="Kim I.S."/>
        </authorList>
    </citation>
    <scope>NUCLEOTIDE SEQUENCE [LARGE SCALE GENOMIC DNA]</scope>
    <source>
        <strain evidence="8 9">KACC 14465</strain>
    </source>
</reference>
<dbReference type="Proteomes" id="UP001215097">
    <property type="component" value="Chromosome"/>
</dbReference>
<dbReference type="SUPFAM" id="SSF51735">
    <property type="entry name" value="NAD(P)-binding Rossmann-fold domains"/>
    <property type="match status" value="1"/>
</dbReference>
<dbReference type="InterPro" id="IPR020843">
    <property type="entry name" value="ER"/>
</dbReference>
<dbReference type="SMART" id="SM00829">
    <property type="entry name" value="PKS_ER"/>
    <property type="match status" value="1"/>
</dbReference>
<dbReference type="Gene3D" id="3.40.50.720">
    <property type="entry name" value="NAD(P)-binding Rossmann-like Domain"/>
    <property type="match status" value="1"/>
</dbReference>
<dbReference type="InterPro" id="IPR013149">
    <property type="entry name" value="ADH-like_C"/>
</dbReference>
<keyword evidence="5" id="KW-0520">NAD</keyword>
<dbReference type="PROSITE" id="PS00059">
    <property type="entry name" value="ADH_ZINC"/>
    <property type="match status" value="1"/>
</dbReference>
<name>A0ABY7XJE1_MICLT</name>
<organism evidence="8 9">
    <name type="scientific">Microbacterium luteolum</name>
    <name type="common">Aureobacterium luteolum</name>
    <dbReference type="NCBI Taxonomy" id="69367"/>
    <lineage>
        <taxon>Bacteria</taxon>
        <taxon>Bacillati</taxon>
        <taxon>Actinomycetota</taxon>
        <taxon>Actinomycetes</taxon>
        <taxon>Micrococcales</taxon>
        <taxon>Microbacteriaceae</taxon>
        <taxon>Microbacterium</taxon>
    </lineage>
</organism>
<dbReference type="Pfam" id="PF08240">
    <property type="entry name" value="ADH_N"/>
    <property type="match status" value="1"/>
</dbReference>
<dbReference type="InterPro" id="IPR011032">
    <property type="entry name" value="GroES-like_sf"/>
</dbReference>
<comment type="cofactor">
    <cofactor evidence="6">
        <name>Zn(2+)</name>
        <dbReference type="ChEBI" id="CHEBI:29105"/>
    </cofactor>
</comment>
<evidence type="ECO:0000256" key="4">
    <source>
        <dbReference type="ARBA" id="ARBA00023002"/>
    </source>
</evidence>
<evidence type="ECO:0000313" key="8">
    <source>
        <dbReference type="EMBL" id="WDM42210.1"/>
    </source>
</evidence>
<dbReference type="Pfam" id="PF00107">
    <property type="entry name" value="ADH_zinc_N"/>
    <property type="match status" value="1"/>
</dbReference>
<evidence type="ECO:0000256" key="3">
    <source>
        <dbReference type="ARBA" id="ARBA00022833"/>
    </source>
</evidence>
<sequence>MRAAVLFSPHEPLRIEDVETPAVLEPNEVRVATAAVGLCHSDLHVIDGRVARPMPIVLGHEASGIVSEVGSAVEDVAVGDHVIACFVVFCGACRMCRAGRPAMCQDREATMRAPGAEPRLSQRGAEVQQWTNIAGFAEEMVLHRNAVTVIDRRMPLDLAAMLGCAVATGVGSARKVARVAEGDHVVVIGAGGVGLNVCQGAALAGAATVIAIDRSDERLRLAQERFGATHGINTSEVADAAAAVRALTDGGADHVFEAVGVPGLIGIALDATARGGSVWAVGVFGDEAEIAFPAGHLHAGKGVQGVRAGSLEPQKDLPRLVEEYLAGRLELDALAGRRIPLEQINDGIADLEAGVGARTLVVFQPIE</sequence>
<dbReference type="PANTHER" id="PTHR43880:SF12">
    <property type="entry name" value="ALCOHOL DEHYDROGENASE CLASS-3"/>
    <property type="match status" value="1"/>
</dbReference>
<dbReference type="Gene3D" id="3.90.180.10">
    <property type="entry name" value="Medium-chain alcohol dehydrogenases, catalytic domain"/>
    <property type="match status" value="1"/>
</dbReference>
<dbReference type="InterPro" id="IPR013154">
    <property type="entry name" value="ADH-like_N"/>
</dbReference>
<keyword evidence="4" id="KW-0560">Oxidoreductase</keyword>
<dbReference type="InterPro" id="IPR002328">
    <property type="entry name" value="ADH_Zn_CS"/>
</dbReference>
<dbReference type="PANTHER" id="PTHR43880">
    <property type="entry name" value="ALCOHOL DEHYDROGENASE"/>
    <property type="match status" value="1"/>
</dbReference>
<accession>A0ABY7XJE1</accession>
<keyword evidence="9" id="KW-1185">Reference proteome</keyword>
<evidence type="ECO:0000256" key="5">
    <source>
        <dbReference type="ARBA" id="ARBA00023027"/>
    </source>
</evidence>
<evidence type="ECO:0000256" key="1">
    <source>
        <dbReference type="ARBA" id="ARBA00008072"/>
    </source>
</evidence>
<keyword evidence="3 6" id="KW-0862">Zinc</keyword>
<protein>
    <submittedName>
        <fullName evidence="8">Alcohol dehydrogenase catalytic domain-containing protein</fullName>
    </submittedName>
</protein>
<gene>
    <name evidence="8" type="ORF">KV395_02510</name>
</gene>
<comment type="similarity">
    <text evidence="1 6">Belongs to the zinc-containing alcohol dehydrogenase family.</text>
</comment>
<evidence type="ECO:0000256" key="2">
    <source>
        <dbReference type="ARBA" id="ARBA00022723"/>
    </source>
</evidence>
<evidence type="ECO:0000313" key="9">
    <source>
        <dbReference type="Proteomes" id="UP001215097"/>
    </source>
</evidence>
<dbReference type="SUPFAM" id="SSF50129">
    <property type="entry name" value="GroES-like"/>
    <property type="match status" value="2"/>
</dbReference>
<keyword evidence="2 6" id="KW-0479">Metal-binding</keyword>
<evidence type="ECO:0000259" key="7">
    <source>
        <dbReference type="SMART" id="SM00829"/>
    </source>
</evidence>